<gene>
    <name evidence="1" type="primary">fadD16</name>
    <name evidence="1" type="ORF">MMUR_22460</name>
</gene>
<organism evidence="1 2">
    <name type="scientific">Mycolicibacterium murale</name>
    <dbReference type="NCBI Taxonomy" id="182220"/>
    <lineage>
        <taxon>Bacteria</taxon>
        <taxon>Bacillati</taxon>
        <taxon>Actinomycetota</taxon>
        <taxon>Actinomycetes</taxon>
        <taxon>Mycobacteriales</taxon>
        <taxon>Mycobacteriaceae</taxon>
        <taxon>Mycolicibacterium</taxon>
    </lineage>
</organism>
<evidence type="ECO:0000313" key="1">
    <source>
        <dbReference type="EMBL" id="GFG58110.1"/>
    </source>
</evidence>
<dbReference type="GO" id="GO:0016874">
    <property type="term" value="F:ligase activity"/>
    <property type="evidence" value="ECO:0007669"/>
    <property type="project" value="UniProtKB-KW"/>
</dbReference>
<reference evidence="1 2" key="1">
    <citation type="journal article" date="2019" name="Emerg. Microbes Infect.">
        <title>Comprehensive subspecies identification of 175 nontuberculous mycobacteria species based on 7547 genomic profiles.</title>
        <authorList>
            <person name="Matsumoto Y."/>
            <person name="Kinjo T."/>
            <person name="Motooka D."/>
            <person name="Nabeya D."/>
            <person name="Jung N."/>
            <person name="Uechi K."/>
            <person name="Horii T."/>
            <person name="Iida T."/>
            <person name="Fujita J."/>
            <person name="Nakamura S."/>
        </authorList>
    </citation>
    <scope>NUCLEOTIDE SEQUENCE [LARGE SCALE GENOMIC DNA]</scope>
    <source>
        <strain evidence="1 2">JCM 13392</strain>
    </source>
</reference>
<keyword evidence="1" id="KW-0436">Ligase</keyword>
<evidence type="ECO:0000313" key="2">
    <source>
        <dbReference type="Proteomes" id="UP000465241"/>
    </source>
</evidence>
<accession>A0A7I9WLA6</accession>
<sequence>MTVSIADVYEHHSLVIASDFRVPDPAAMRPVLQRLEGALAELGTHHVLTYRSTREHGRVLVMLGVHNHEPIVEVMRSHVFLEWFDEVGVRDIPAVFAGEIVARLDVADLPAPPRPAVLVSAIVPVADIAFLTGQLRGAAARFAQAGVHTVWVFRSFDDPQEAMILQEIDDEASARRWIEHPDAAAVWMRNAGVGVYPPLFVGEFDSLLRIDSA</sequence>
<comment type="caution">
    <text evidence="1">The sequence shown here is derived from an EMBL/GenBank/DDBJ whole genome shotgun (WGS) entry which is preliminary data.</text>
</comment>
<name>A0A7I9WLA6_9MYCO</name>
<dbReference type="AlphaFoldDB" id="A0A7I9WLA6"/>
<protein>
    <submittedName>
        <fullName evidence="1">Fatty-acid--CoA ligase</fullName>
    </submittedName>
</protein>
<keyword evidence="2" id="KW-1185">Reference proteome</keyword>
<dbReference type="RefSeq" id="WP_246243810.1">
    <property type="nucleotide sequence ID" value="NZ_BAAAMC010000031.1"/>
</dbReference>
<dbReference type="Proteomes" id="UP000465241">
    <property type="component" value="Unassembled WGS sequence"/>
</dbReference>
<proteinExistence type="predicted"/>
<dbReference type="EMBL" id="BLKT01000003">
    <property type="protein sequence ID" value="GFG58110.1"/>
    <property type="molecule type" value="Genomic_DNA"/>
</dbReference>